<reference evidence="12" key="1">
    <citation type="journal article" date="2020" name="Stud. Mycol.">
        <title>101 Dothideomycetes genomes: a test case for predicting lifestyles and emergence of pathogens.</title>
        <authorList>
            <person name="Haridas S."/>
            <person name="Albert R."/>
            <person name="Binder M."/>
            <person name="Bloem J."/>
            <person name="Labutti K."/>
            <person name="Salamov A."/>
            <person name="Andreopoulos B."/>
            <person name="Baker S."/>
            <person name="Barry K."/>
            <person name="Bills G."/>
            <person name="Bluhm B."/>
            <person name="Cannon C."/>
            <person name="Castanera R."/>
            <person name="Culley D."/>
            <person name="Daum C."/>
            <person name="Ezra D."/>
            <person name="Gonzalez J."/>
            <person name="Henrissat B."/>
            <person name="Kuo A."/>
            <person name="Liang C."/>
            <person name="Lipzen A."/>
            <person name="Lutzoni F."/>
            <person name="Magnuson J."/>
            <person name="Mondo S."/>
            <person name="Nolan M."/>
            <person name="Ohm R."/>
            <person name="Pangilinan J."/>
            <person name="Park H.-J."/>
            <person name="Ramirez L."/>
            <person name="Alfaro M."/>
            <person name="Sun H."/>
            <person name="Tritt A."/>
            <person name="Yoshinaga Y."/>
            <person name="Zwiers L.-H."/>
            <person name="Turgeon B."/>
            <person name="Goodwin S."/>
            <person name="Spatafora J."/>
            <person name="Crous P."/>
            <person name="Grigoriev I."/>
        </authorList>
    </citation>
    <scope>NUCLEOTIDE SEQUENCE</scope>
    <source>
        <strain evidence="12">CBS 122367</strain>
    </source>
</reference>
<dbReference type="SUPFAM" id="SSF53756">
    <property type="entry name" value="UDP-Glycosyltransferase/glycogen phosphorylase"/>
    <property type="match status" value="1"/>
</dbReference>
<comment type="cofactor">
    <cofactor evidence="2 10">
        <name>pyridoxal 5'-phosphate</name>
        <dbReference type="ChEBI" id="CHEBI:597326"/>
    </cofactor>
</comment>
<evidence type="ECO:0000256" key="11">
    <source>
        <dbReference type="SAM" id="MobiDB-lite"/>
    </source>
</evidence>
<dbReference type="PANTHER" id="PTHR11468:SF3">
    <property type="entry name" value="GLYCOGEN PHOSPHORYLASE, LIVER FORM"/>
    <property type="match status" value="1"/>
</dbReference>
<protein>
    <recommendedName>
        <fullName evidence="10">Alpha-1,4 glucan phosphorylase</fullName>
        <ecNumber evidence="10">2.4.1.1</ecNumber>
    </recommendedName>
</protein>
<comment type="similarity">
    <text evidence="3 10">Belongs to the glycogen phosphorylase family.</text>
</comment>
<dbReference type="Proteomes" id="UP000799291">
    <property type="component" value="Unassembled WGS sequence"/>
</dbReference>
<evidence type="ECO:0000256" key="7">
    <source>
        <dbReference type="ARBA" id="ARBA00022898"/>
    </source>
</evidence>
<evidence type="ECO:0000256" key="10">
    <source>
        <dbReference type="RuleBase" id="RU000587"/>
    </source>
</evidence>
<evidence type="ECO:0000256" key="5">
    <source>
        <dbReference type="ARBA" id="ARBA00022676"/>
    </source>
</evidence>
<sequence>MAAATGRHPRERRPSTSAPLSDFQGPVGPEHFTRPKHKRTVTGFGPQEIKNVEASIPEPQRAAWRKFTPKPFTTPEEFGKETVRHIETTLARSLYNCDEGAAYAGTALAFRDRLVLEWNKTQQSQTFSDQKRIYYLSLEFLMGRALDNAMLNVEQKDTAAKGLSELGFRMEDIISQEHDAALGNGGLGRLAACFLDSMASLNYPAWGYGLRYRYGIFKQEIIDGYQVEVPDYWLDFNPWEFQRHDITVDIQFYGHVNKWQDDEGKQQCSWEGGEIVQAVAFDVPIPGYRTPTCNNLRLWGSKAASGEFDFQKFNSGDYESSVADQQRAETISAVLYPNDNLERGKELRLKQQYFWCAASLYDIVRRFKKTKRSWKEFPNQVAIQLNDTHPTLAIPELQRILVDLEGLEWEEAWSIVTNTFGYTNHTVLPEALEKWSVPLMQHLLPRHLQIIYDINLTFLQYVERNFPKDREMLGRVSIIEESNPKMVRMAYLALIGSHKVNGVAELHSDLIKTTIFKDFVKIYGPDKFTNVTNGITPRRWLHQANPRLSELIASKLGGHEFLKDLTLLHKLEAFVDDKDFRKEFREIKYANKVRLAKHIKEHNHVTVNPAALFDVQVKRIHEYKRQQLNIFGVIHRYLQIKQMSAEDKKKLAPRVSIFGGKAAPGYWMAKTVIHLINQVGKVVNSDPDVGDLLKVIFLEDYNVSKAEIICPASDISEHISTAGTEASGTSNMKFCLNGGLIIGTCDGANIEITREIGENNIFLFGNLAEDVDDLRHAHLYKHYELDPALANVFDAIHSGTFGDAGSFTALLNGIVDHGDYYLVSDDFASYIKTQELIDESYKNTEEWTTKAILTVSRMGFFSSDRCIDEYAESIWNIEPIVPKQEETMPRSASPMQL</sequence>
<evidence type="ECO:0000256" key="3">
    <source>
        <dbReference type="ARBA" id="ARBA00006047"/>
    </source>
</evidence>
<dbReference type="EMBL" id="MU005582">
    <property type="protein sequence ID" value="KAF2683911.1"/>
    <property type="molecule type" value="Genomic_DNA"/>
</dbReference>
<evidence type="ECO:0000313" key="12">
    <source>
        <dbReference type="EMBL" id="KAF2683911.1"/>
    </source>
</evidence>
<evidence type="ECO:0000256" key="4">
    <source>
        <dbReference type="ARBA" id="ARBA00022533"/>
    </source>
</evidence>
<dbReference type="PANTHER" id="PTHR11468">
    <property type="entry name" value="GLYCOGEN PHOSPHORYLASE"/>
    <property type="match status" value="1"/>
</dbReference>
<dbReference type="NCBIfam" id="TIGR02093">
    <property type="entry name" value="P_ylase"/>
    <property type="match status" value="1"/>
</dbReference>
<feature type="region of interest" description="Disordered" evidence="11">
    <location>
        <begin position="1"/>
        <end position="44"/>
    </location>
</feature>
<dbReference type="PIRSF" id="PIRSF000460">
    <property type="entry name" value="Pprylas_GlgP"/>
    <property type="match status" value="1"/>
</dbReference>
<feature type="modified residue" description="N6-(pyridoxal phosphate)lysine" evidence="9">
    <location>
        <position position="733"/>
    </location>
</feature>
<dbReference type="PROSITE" id="PS00102">
    <property type="entry name" value="PHOSPHORYLASE"/>
    <property type="match status" value="1"/>
</dbReference>
<dbReference type="Pfam" id="PF00343">
    <property type="entry name" value="Phosphorylase"/>
    <property type="match status" value="1"/>
</dbReference>
<dbReference type="FunFam" id="3.40.50.2000:FF:000003">
    <property type="entry name" value="Alpha-1,4 glucan phosphorylase"/>
    <property type="match status" value="1"/>
</dbReference>
<dbReference type="InterPro" id="IPR011833">
    <property type="entry name" value="Glycg_phsphrylas"/>
</dbReference>
<dbReference type="OrthoDB" id="9215500at2759"/>
<evidence type="ECO:0000256" key="1">
    <source>
        <dbReference type="ARBA" id="ARBA00001275"/>
    </source>
</evidence>
<keyword evidence="7 9" id="KW-0663">Pyridoxal phosphate</keyword>
<comment type="catalytic activity">
    <reaction evidence="1 10">
        <text>[(1-&gt;4)-alpha-D-glucosyl](n) + phosphate = [(1-&gt;4)-alpha-D-glucosyl](n-1) + alpha-D-glucose 1-phosphate</text>
        <dbReference type="Rhea" id="RHEA:41732"/>
        <dbReference type="Rhea" id="RHEA-COMP:9584"/>
        <dbReference type="Rhea" id="RHEA-COMP:9586"/>
        <dbReference type="ChEBI" id="CHEBI:15444"/>
        <dbReference type="ChEBI" id="CHEBI:43474"/>
        <dbReference type="ChEBI" id="CHEBI:58601"/>
        <dbReference type="EC" id="2.4.1.1"/>
    </reaction>
</comment>
<gene>
    <name evidence="12" type="ORF">K458DRAFT_418217</name>
</gene>
<dbReference type="GO" id="GO:0005737">
    <property type="term" value="C:cytoplasm"/>
    <property type="evidence" value="ECO:0007669"/>
    <property type="project" value="TreeGrafter"/>
</dbReference>
<name>A0A6G1J133_9PLEO</name>
<keyword evidence="6 10" id="KW-0808">Transferase</keyword>
<keyword evidence="5 10" id="KW-0328">Glycosyltransferase</keyword>
<dbReference type="AlphaFoldDB" id="A0A6G1J133"/>
<dbReference type="Gene3D" id="3.40.50.2000">
    <property type="entry name" value="Glycogen Phosphorylase B"/>
    <property type="match status" value="2"/>
</dbReference>
<evidence type="ECO:0000256" key="8">
    <source>
        <dbReference type="ARBA" id="ARBA00023277"/>
    </source>
</evidence>
<dbReference type="InterPro" id="IPR035090">
    <property type="entry name" value="Pyridoxal_P_attach_site"/>
</dbReference>
<dbReference type="EC" id="2.4.1.1" evidence="10"/>
<dbReference type="GO" id="GO:0005980">
    <property type="term" value="P:glycogen catabolic process"/>
    <property type="evidence" value="ECO:0007669"/>
    <property type="project" value="TreeGrafter"/>
</dbReference>
<proteinExistence type="inferred from homology"/>
<comment type="function">
    <text evidence="10">Allosteric enzyme that catalyzes the rate-limiting step in glycogen catabolism, the phosphorolytic cleavage of glycogen to produce glucose-1-phosphate, and plays a central role in maintaining cellular and organismal glucose homeostasis.</text>
</comment>
<keyword evidence="8 10" id="KW-0119">Carbohydrate metabolism</keyword>
<organism evidence="12 13">
    <name type="scientific">Lentithecium fluviatile CBS 122367</name>
    <dbReference type="NCBI Taxonomy" id="1168545"/>
    <lineage>
        <taxon>Eukaryota</taxon>
        <taxon>Fungi</taxon>
        <taxon>Dikarya</taxon>
        <taxon>Ascomycota</taxon>
        <taxon>Pezizomycotina</taxon>
        <taxon>Dothideomycetes</taxon>
        <taxon>Pleosporomycetidae</taxon>
        <taxon>Pleosporales</taxon>
        <taxon>Massarineae</taxon>
        <taxon>Lentitheciaceae</taxon>
        <taxon>Lentithecium</taxon>
    </lineage>
</organism>
<evidence type="ECO:0000256" key="6">
    <source>
        <dbReference type="ARBA" id="ARBA00022679"/>
    </source>
</evidence>
<dbReference type="GO" id="GO:0008184">
    <property type="term" value="F:glycogen phosphorylase activity"/>
    <property type="evidence" value="ECO:0007669"/>
    <property type="project" value="InterPro"/>
</dbReference>
<evidence type="ECO:0000256" key="2">
    <source>
        <dbReference type="ARBA" id="ARBA00001933"/>
    </source>
</evidence>
<keyword evidence="4" id="KW-0021">Allosteric enzyme</keyword>
<evidence type="ECO:0000256" key="9">
    <source>
        <dbReference type="PIRSR" id="PIRSR000460-1"/>
    </source>
</evidence>
<dbReference type="FunFam" id="3.40.50.2000:FF:000002">
    <property type="entry name" value="Alpha-1,4 glucan phosphorylase"/>
    <property type="match status" value="1"/>
</dbReference>
<dbReference type="CDD" id="cd04300">
    <property type="entry name" value="GT35_Glycogen_Phosphorylase"/>
    <property type="match status" value="1"/>
</dbReference>
<dbReference type="GO" id="GO:0030170">
    <property type="term" value="F:pyridoxal phosphate binding"/>
    <property type="evidence" value="ECO:0007669"/>
    <property type="project" value="InterPro"/>
</dbReference>
<dbReference type="InterPro" id="IPR000811">
    <property type="entry name" value="Glyco_trans_35"/>
</dbReference>
<evidence type="ECO:0000313" key="13">
    <source>
        <dbReference type="Proteomes" id="UP000799291"/>
    </source>
</evidence>
<keyword evidence="13" id="KW-1185">Reference proteome</keyword>
<accession>A0A6G1J133</accession>